<gene>
    <name evidence="2" type="ORF">D5R40_30545</name>
</gene>
<dbReference type="InterPro" id="IPR002716">
    <property type="entry name" value="PIN_dom"/>
</dbReference>
<dbReference type="Pfam" id="PF13470">
    <property type="entry name" value="PIN_3"/>
    <property type="match status" value="1"/>
</dbReference>
<dbReference type="EMBL" id="RCBY01000348">
    <property type="protein sequence ID" value="RQH23254.1"/>
    <property type="molecule type" value="Genomic_DNA"/>
</dbReference>
<accession>A0A3N6QMD7</accession>
<protein>
    <submittedName>
        <fullName evidence="2">Putative toxin-antitoxin system toxin component, PIN family</fullName>
    </submittedName>
</protein>
<dbReference type="CDD" id="cd09854">
    <property type="entry name" value="PIN_VapC-like"/>
    <property type="match status" value="1"/>
</dbReference>
<dbReference type="NCBIfam" id="TIGR00305">
    <property type="entry name" value="putative toxin-antitoxin system toxin component, PIN family"/>
    <property type="match status" value="1"/>
</dbReference>
<dbReference type="RefSeq" id="WP_124146580.1">
    <property type="nucleotide sequence ID" value="NZ_CAWOKI010000175.1"/>
</dbReference>
<proteinExistence type="predicted"/>
<evidence type="ECO:0000313" key="2">
    <source>
        <dbReference type="EMBL" id="RQH23254.1"/>
    </source>
</evidence>
<keyword evidence="3" id="KW-1185">Reference proteome</keyword>
<dbReference type="Gene3D" id="3.40.50.1010">
    <property type="entry name" value="5'-nuclease"/>
    <property type="match status" value="1"/>
</dbReference>
<dbReference type="InterPro" id="IPR002850">
    <property type="entry name" value="PIN_toxin-like"/>
</dbReference>
<dbReference type="SUPFAM" id="SSF88723">
    <property type="entry name" value="PIN domain-like"/>
    <property type="match status" value="1"/>
</dbReference>
<name>A0A3N6QMD7_9CYAN</name>
<evidence type="ECO:0000259" key="1">
    <source>
        <dbReference type="Pfam" id="PF13470"/>
    </source>
</evidence>
<dbReference type="InterPro" id="IPR029060">
    <property type="entry name" value="PIN-like_dom_sf"/>
</dbReference>
<reference evidence="2 3" key="1">
    <citation type="journal article" date="2018" name="ACS Chem. Biol.">
        <title>Ketoreductase domain dysfunction expands chemodiversity: malyngamide biosynthesis in the cyanobacterium Okeania hirsuta.</title>
        <authorList>
            <person name="Moss N.A."/>
            <person name="Leao T."/>
            <person name="Rankin M."/>
            <person name="McCullough T.M."/>
            <person name="Qu P."/>
            <person name="Korobeynikov A."/>
            <person name="Smith J.L."/>
            <person name="Gerwick L."/>
            <person name="Gerwick W.H."/>
        </authorList>
    </citation>
    <scope>NUCLEOTIDE SEQUENCE [LARGE SCALE GENOMIC DNA]</scope>
    <source>
        <strain evidence="2 3">PAB10Feb10-1</strain>
    </source>
</reference>
<dbReference type="AlphaFoldDB" id="A0A3N6QMD7"/>
<organism evidence="2 3">
    <name type="scientific">Okeania hirsuta</name>
    <dbReference type="NCBI Taxonomy" id="1458930"/>
    <lineage>
        <taxon>Bacteria</taxon>
        <taxon>Bacillati</taxon>
        <taxon>Cyanobacteriota</taxon>
        <taxon>Cyanophyceae</taxon>
        <taxon>Oscillatoriophycideae</taxon>
        <taxon>Oscillatoriales</taxon>
        <taxon>Microcoleaceae</taxon>
        <taxon>Okeania</taxon>
    </lineage>
</organism>
<sequence length="138" mass="15450">MKVLIDTNIALDFLLQREPFFGDADALFEVIKNQQIEGFVTATTLTNIFYIVRKQTKSIERAREAVAMTLALEICDVNRNILETAFASNLRDFEDAVQLACAYAKNLDAIITRNADDFAGASLPILSVQQLFEQINNS</sequence>
<comment type="caution">
    <text evidence="2">The sequence shown here is derived from an EMBL/GenBank/DDBJ whole genome shotgun (WGS) entry which is preliminary data.</text>
</comment>
<feature type="domain" description="PIN" evidence="1">
    <location>
        <begin position="2"/>
        <end position="115"/>
    </location>
</feature>
<dbReference type="OrthoDB" id="9787727at2"/>
<dbReference type="Proteomes" id="UP000269154">
    <property type="component" value="Unassembled WGS sequence"/>
</dbReference>
<evidence type="ECO:0000313" key="3">
    <source>
        <dbReference type="Proteomes" id="UP000269154"/>
    </source>
</evidence>